<evidence type="ECO:0000256" key="4">
    <source>
        <dbReference type="ARBA" id="ARBA00023242"/>
    </source>
</evidence>
<dbReference type="AlphaFoldDB" id="A0A7S2RL33"/>
<dbReference type="PANTHER" id="PTHR11096">
    <property type="entry name" value="RNA 3' TERMINAL PHOSPHATE CYCLASE"/>
    <property type="match status" value="1"/>
</dbReference>
<evidence type="ECO:0000256" key="3">
    <source>
        <dbReference type="ARBA" id="ARBA00022517"/>
    </source>
</evidence>
<evidence type="ECO:0008006" key="8">
    <source>
        <dbReference type="Google" id="ProtNLM"/>
    </source>
</evidence>
<dbReference type="GO" id="GO:0000479">
    <property type="term" value="P:endonucleolytic cleavage of tricistronic rRNA transcript (SSU-rRNA, 5.8S rRNA, LSU-rRNA)"/>
    <property type="evidence" value="ECO:0007669"/>
    <property type="project" value="TreeGrafter"/>
</dbReference>
<keyword evidence="4" id="KW-0539">Nucleus</keyword>
<accession>A0A7S2RL33</accession>
<dbReference type="PANTHER" id="PTHR11096:SF1">
    <property type="entry name" value="RNA 3'-TERMINAL PHOSPHATE CYCLASE-LIKE PROTEIN"/>
    <property type="match status" value="1"/>
</dbReference>
<name>A0A7S2RL33_9STRA</name>
<sequence length="383" mass="41881">MSSKNATPSYTSTIKFDDGAVQFRLRLALSLLSHRTVLIRNIRSDDVEEPGLRDYEVSFLQLLDNMTNGSHIEINSTGTQVRFRPGILTGGYIQHECPQSRSVGWFLEGLLPLTPFGKEALTLDLTGMTNGTSHLDPSPDYIISSIIPLLRDTFEIVGEEAADIPHLKVLERGAAPLGVGRVELYCPRIKELTTPIDMTDVGMVKRVRGTVVSCRIPPSSAARAAHSAKGLLHRLIPDVWIHTDTNSNRKSNTSPGMSISMSAETNTGCFLTAETCLPIHKTKTVLPEDLGVRASALLLEEIRKGGSIDTHAQSLVLLLMCLGPEGDVTRIRTGALSEYTVSSLRLYKHVLGVEFKLRPDTETQTIVLSCLGSGYRNMARTST</sequence>
<dbReference type="InterPro" id="IPR023797">
    <property type="entry name" value="RNA3'_phos_cyclase_dom"/>
</dbReference>
<dbReference type="Pfam" id="PF05189">
    <property type="entry name" value="RTC_insert"/>
    <property type="match status" value="1"/>
</dbReference>
<dbReference type="NCBIfam" id="TIGR03400">
    <property type="entry name" value="18S_RNA_Rcl1p"/>
    <property type="match status" value="1"/>
</dbReference>
<dbReference type="EMBL" id="HBHI01015245">
    <property type="protein sequence ID" value="CAD9674219.1"/>
    <property type="molecule type" value="Transcribed_RNA"/>
</dbReference>
<dbReference type="GO" id="GO:0005730">
    <property type="term" value="C:nucleolus"/>
    <property type="evidence" value="ECO:0007669"/>
    <property type="project" value="UniProtKB-SubCell"/>
</dbReference>
<feature type="domain" description="RNA 3'-terminal phosphate cyclase" evidence="5">
    <location>
        <begin position="19"/>
        <end position="356"/>
    </location>
</feature>
<dbReference type="Gene3D" id="3.30.360.20">
    <property type="entry name" value="RNA 3'-terminal phosphate cyclase, insert domain"/>
    <property type="match status" value="1"/>
</dbReference>
<feature type="domain" description="RNA 3'-terminal phosphate cyclase insert" evidence="6">
    <location>
        <begin position="199"/>
        <end position="303"/>
    </location>
</feature>
<dbReference type="InterPro" id="IPR037136">
    <property type="entry name" value="RNA3'_phos_cyclase_dom_sf"/>
</dbReference>
<evidence type="ECO:0000256" key="2">
    <source>
        <dbReference type="ARBA" id="ARBA00007089"/>
    </source>
</evidence>
<dbReference type="InterPro" id="IPR016443">
    <property type="entry name" value="RNA3'_term_phos_cyc_type_2"/>
</dbReference>
<dbReference type="Gene3D" id="3.65.10.20">
    <property type="entry name" value="RNA 3'-terminal phosphate cyclase domain"/>
    <property type="match status" value="1"/>
</dbReference>
<dbReference type="InterPro" id="IPR000228">
    <property type="entry name" value="RNA3'_term_phos_cyc"/>
</dbReference>
<comment type="subcellular location">
    <subcellularLocation>
        <location evidence="1">Nucleus</location>
        <location evidence="1">Nucleolus</location>
    </subcellularLocation>
</comment>
<keyword evidence="3" id="KW-0690">Ribosome biogenesis</keyword>
<gene>
    <name evidence="7" type="ORF">EANT1437_LOCUS7789</name>
</gene>
<reference evidence="7" key="1">
    <citation type="submission" date="2021-01" db="EMBL/GenBank/DDBJ databases">
        <authorList>
            <person name="Corre E."/>
            <person name="Pelletier E."/>
            <person name="Niang G."/>
            <person name="Scheremetjew M."/>
            <person name="Finn R."/>
            <person name="Kale V."/>
            <person name="Holt S."/>
            <person name="Cochrane G."/>
            <person name="Meng A."/>
            <person name="Brown T."/>
            <person name="Cohen L."/>
        </authorList>
    </citation>
    <scope>NUCLEOTIDE SEQUENCE</scope>
    <source>
        <strain evidence="7">CCMP1452</strain>
    </source>
</reference>
<evidence type="ECO:0000259" key="6">
    <source>
        <dbReference type="Pfam" id="PF05189"/>
    </source>
</evidence>
<proteinExistence type="inferred from homology"/>
<dbReference type="GO" id="GO:0004521">
    <property type="term" value="F:RNA endonuclease activity"/>
    <property type="evidence" value="ECO:0007669"/>
    <property type="project" value="TreeGrafter"/>
</dbReference>
<comment type="similarity">
    <text evidence="2">Belongs to the RNA 3'-terminal cyclase family. Type 2 subfamily.</text>
</comment>
<evidence type="ECO:0000256" key="1">
    <source>
        <dbReference type="ARBA" id="ARBA00004604"/>
    </source>
</evidence>
<protein>
    <recommendedName>
        <fullName evidence="8">RNA 3'-terminal-phosphate cyclase (ATP)</fullName>
    </recommendedName>
</protein>
<evidence type="ECO:0000313" key="7">
    <source>
        <dbReference type="EMBL" id="CAD9674219.1"/>
    </source>
</evidence>
<dbReference type="InterPro" id="IPR013791">
    <property type="entry name" value="RNA3'-term_phos_cycl_insert"/>
</dbReference>
<dbReference type="SUPFAM" id="SSF55205">
    <property type="entry name" value="EPT/RTPC-like"/>
    <property type="match status" value="1"/>
</dbReference>
<dbReference type="InterPro" id="IPR013792">
    <property type="entry name" value="RNA3'P_cycl/enolpyr_Trfase_a/b"/>
</dbReference>
<evidence type="ECO:0000259" key="5">
    <source>
        <dbReference type="Pfam" id="PF01137"/>
    </source>
</evidence>
<organism evidence="7">
    <name type="scientific">Eucampia antarctica</name>
    <dbReference type="NCBI Taxonomy" id="49252"/>
    <lineage>
        <taxon>Eukaryota</taxon>
        <taxon>Sar</taxon>
        <taxon>Stramenopiles</taxon>
        <taxon>Ochrophyta</taxon>
        <taxon>Bacillariophyta</taxon>
        <taxon>Mediophyceae</taxon>
        <taxon>Biddulphiophycidae</taxon>
        <taxon>Hemiaulales</taxon>
        <taxon>Hemiaulaceae</taxon>
        <taxon>Eucampia</taxon>
    </lineage>
</organism>
<dbReference type="Pfam" id="PF01137">
    <property type="entry name" value="RTC"/>
    <property type="match status" value="1"/>
</dbReference>
<dbReference type="InterPro" id="IPR036553">
    <property type="entry name" value="RPTC_insert"/>
</dbReference>